<dbReference type="InterPro" id="IPR008258">
    <property type="entry name" value="Transglycosylase_SLT_dom_1"/>
</dbReference>
<name>A0A0W1A774_9GAMM</name>
<dbReference type="PANTHER" id="PTHR37423">
    <property type="entry name" value="SOLUBLE LYTIC MUREIN TRANSGLYCOSYLASE-RELATED"/>
    <property type="match status" value="1"/>
</dbReference>
<dbReference type="CDD" id="cd16894">
    <property type="entry name" value="MltD-like"/>
    <property type="match status" value="1"/>
</dbReference>
<dbReference type="AlphaFoldDB" id="A0A0W1A774"/>
<comment type="caution">
    <text evidence="3">The sequence shown here is derived from an EMBL/GenBank/DDBJ whole genome shotgun (WGS) entry which is preliminary data.</text>
</comment>
<evidence type="ECO:0000256" key="1">
    <source>
        <dbReference type="ARBA" id="ARBA00007734"/>
    </source>
</evidence>
<accession>A0A0W1A774</accession>
<dbReference type="Gene3D" id="3.10.350.10">
    <property type="entry name" value="LysM domain"/>
    <property type="match status" value="2"/>
</dbReference>
<dbReference type="Pfam" id="PF01476">
    <property type="entry name" value="LysM"/>
    <property type="match status" value="2"/>
</dbReference>
<reference evidence="3 4" key="1">
    <citation type="submission" date="2015-11" db="EMBL/GenBank/DDBJ databases">
        <title>Genomic analysis of 38 Legionella species identifies large and diverse effector repertoires.</title>
        <authorList>
            <person name="Burstein D."/>
            <person name="Amaro F."/>
            <person name="Zusman T."/>
            <person name="Lifshitz Z."/>
            <person name="Cohen O."/>
            <person name="Gilbert J.A."/>
            <person name="Pupko T."/>
            <person name="Shuman H.A."/>
            <person name="Segal G."/>
        </authorList>
    </citation>
    <scope>NUCLEOTIDE SEQUENCE [LARGE SCALE GENOMIC DNA]</scope>
    <source>
        <strain evidence="3 4">ATCC 51914</strain>
    </source>
</reference>
<comment type="similarity">
    <text evidence="1">Belongs to the transglycosylase Slt family.</text>
</comment>
<dbReference type="RefSeq" id="WP_058480616.1">
    <property type="nucleotide sequence ID" value="NZ_CAAAIQ010000011.1"/>
</dbReference>
<dbReference type="InterPro" id="IPR000189">
    <property type="entry name" value="Transglyc_AS"/>
</dbReference>
<dbReference type="GO" id="GO:0016020">
    <property type="term" value="C:membrane"/>
    <property type="evidence" value="ECO:0007669"/>
    <property type="project" value="InterPro"/>
</dbReference>
<dbReference type="InterPro" id="IPR036779">
    <property type="entry name" value="LysM_dom_sf"/>
</dbReference>
<dbReference type="STRING" id="66969.Lwal_1962"/>
<dbReference type="PATRIC" id="fig|66969.6.peg.2143"/>
<dbReference type="InterPro" id="IPR023346">
    <property type="entry name" value="Lysozyme-like_dom_sf"/>
</dbReference>
<dbReference type="Proteomes" id="UP000054729">
    <property type="component" value="Unassembled WGS sequence"/>
</dbReference>
<dbReference type="SUPFAM" id="SSF54106">
    <property type="entry name" value="LysM domain"/>
    <property type="match status" value="2"/>
</dbReference>
<keyword evidence="4" id="KW-1185">Reference proteome</keyword>
<dbReference type="GO" id="GO:0000270">
    <property type="term" value="P:peptidoglycan metabolic process"/>
    <property type="evidence" value="ECO:0007669"/>
    <property type="project" value="InterPro"/>
</dbReference>
<protein>
    <submittedName>
        <fullName evidence="3">Membrane bound lytic murein transglycosylase D</fullName>
    </submittedName>
</protein>
<dbReference type="PROSITE" id="PS00922">
    <property type="entry name" value="TRANSGLYCOSYLASE"/>
    <property type="match status" value="1"/>
</dbReference>
<proteinExistence type="inferred from homology"/>
<dbReference type="PANTHER" id="PTHR37423:SF2">
    <property type="entry name" value="MEMBRANE-BOUND LYTIC MUREIN TRANSGLYCOSYLASE C"/>
    <property type="match status" value="1"/>
</dbReference>
<organism evidence="3 4">
    <name type="scientific">Legionella waltersii</name>
    <dbReference type="NCBI Taxonomy" id="66969"/>
    <lineage>
        <taxon>Bacteria</taxon>
        <taxon>Pseudomonadati</taxon>
        <taxon>Pseudomonadota</taxon>
        <taxon>Gammaproteobacteria</taxon>
        <taxon>Legionellales</taxon>
        <taxon>Legionellaceae</taxon>
        <taxon>Legionella</taxon>
    </lineage>
</organism>
<dbReference type="SMART" id="SM00257">
    <property type="entry name" value="LysM"/>
    <property type="match status" value="2"/>
</dbReference>
<feature type="domain" description="LysM" evidence="2">
    <location>
        <begin position="304"/>
        <end position="347"/>
    </location>
</feature>
<evidence type="ECO:0000313" key="3">
    <source>
        <dbReference type="EMBL" id="KTD77185.1"/>
    </source>
</evidence>
<dbReference type="CDD" id="cd00118">
    <property type="entry name" value="LysM"/>
    <property type="match status" value="2"/>
</dbReference>
<gene>
    <name evidence="3" type="ORF">Lwal_1962</name>
</gene>
<dbReference type="SUPFAM" id="SSF53955">
    <property type="entry name" value="Lysozyme-like"/>
    <property type="match status" value="1"/>
</dbReference>
<dbReference type="PROSITE" id="PS51782">
    <property type="entry name" value="LYSM"/>
    <property type="match status" value="2"/>
</dbReference>
<feature type="domain" description="LysM" evidence="2">
    <location>
        <begin position="379"/>
        <end position="423"/>
    </location>
</feature>
<sequence>MIKASRKIIVLLLGNLILLVLNPLARAYPIPDVWDVLRSEFKINHETFRPEVQEQIRWIQEHPGFVIKVCERSEPYIYHIVRELQKRKLPGELALLPMIESAYDPFAYSKVGAAGLWQIMPLTGSTLGLKQDWWFDGRRSINYSTEAAMAHLTHLNQVFNGNWVLSIAAYDAGEGAIGRAIKASSGRGANFWNLTVPRETQAYVPRFLALAEVMSNPKAYNITLPRQPFRPYFEVVNVGSQIDLSHAARLAGITYKELIQLNPGFNRWATTPYAPFHLLIPTAKAARFYFNLSHLPVDKRVSWIKHTVLAGDSLKSIATRYHTTTHLIKELNQLSQNYIRPNQVLLIPGAKNAPVLPLHEFSKAEFLQLTIIKPKEYRVIHIVQPNDNYQRIETLYGVSRDDIFLWNKLPKGMPLRNGQQLVIWKKAKSATA</sequence>
<evidence type="ECO:0000313" key="4">
    <source>
        <dbReference type="Proteomes" id="UP000054729"/>
    </source>
</evidence>
<dbReference type="EMBL" id="LNZB01000048">
    <property type="protein sequence ID" value="KTD77185.1"/>
    <property type="molecule type" value="Genomic_DNA"/>
</dbReference>
<dbReference type="InterPro" id="IPR018392">
    <property type="entry name" value="LysM"/>
</dbReference>
<dbReference type="GO" id="GO:0008933">
    <property type="term" value="F:peptidoglycan lytic transglycosylase activity"/>
    <property type="evidence" value="ECO:0007669"/>
    <property type="project" value="InterPro"/>
</dbReference>
<dbReference type="Gene3D" id="1.10.530.10">
    <property type="match status" value="1"/>
</dbReference>
<evidence type="ECO:0000259" key="2">
    <source>
        <dbReference type="PROSITE" id="PS51782"/>
    </source>
</evidence>
<dbReference type="Pfam" id="PF01464">
    <property type="entry name" value="SLT"/>
    <property type="match status" value="1"/>
</dbReference>